<dbReference type="OrthoDB" id="179763at2"/>
<dbReference type="STRING" id="59196.RICGR_0749"/>
<dbReference type="Proteomes" id="UP000054075">
    <property type="component" value="Unassembled WGS sequence"/>
</dbReference>
<reference evidence="1" key="1">
    <citation type="submission" date="2006-04" db="EMBL/GenBank/DDBJ databases">
        <authorList>
            <person name="Seshadri R."/>
            <person name="Federici B.A."/>
        </authorList>
    </citation>
    <scope>NUCLEOTIDE SEQUENCE [LARGE SCALE GENOMIC DNA]</scope>
</reference>
<organism evidence="1 2">
    <name type="scientific">Rickettsiella grylli</name>
    <dbReference type="NCBI Taxonomy" id="59196"/>
    <lineage>
        <taxon>Bacteria</taxon>
        <taxon>Pseudomonadati</taxon>
        <taxon>Pseudomonadota</taxon>
        <taxon>Gammaproteobacteria</taxon>
        <taxon>Legionellales</taxon>
        <taxon>Coxiellaceae</taxon>
        <taxon>Rickettsiella</taxon>
    </lineage>
</organism>
<dbReference type="PANTHER" id="PTHR22603">
    <property type="entry name" value="CHOLINE/ETHANOALAMINE KINASE"/>
    <property type="match status" value="1"/>
</dbReference>
<dbReference type="PANTHER" id="PTHR22603:SF66">
    <property type="entry name" value="ETHANOLAMINE KINASE"/>
    <property type="match status" value="1"/>
</dbReference>
<dbReference type="EMBL" id="AAQJ02000001">
    <property type="protein sequence ID" value="EDP45917.1"/>
    <property type="molecule type" value="Genomic_DNA"/>
</dbReference>
<keyword evidence="1" id="KW-0418">Kinase</keyword>
<dbReference type="GO" id="GO:0006646">
    <property type="term" value="P:phosphatidylethanolamine biosynthetic process"/>
    <property type="evidence" value="ECO:0007669"/>
    <property type="project" value="TreeGrafter"/>
</dbReference>
<dbReference type="Pfam" id="PF01633">
    <property type="entry name" value="Choline_kinase"/>
    <property type="match status" value="1"/>
</dbReference>
<dbReference type="GO" id="GO:0004305">
    <property type="term" value="F:ethanolamine kinase activity"/>
    <property type="evidence" value="ECO:0007669"/>
    <property type="project" value="TreeGrafter"/>
</dbReference>
<proteinExistence type="predicted"/>
<dbReference type="SUPFAM" id="SSF56112">
    <property type="entry name" value="Protein kinase-like (PK-like)"/>
    <property type="match status" value="1"/>
</dbReference>
<keyword evidence="2" id="KW-1185">Reference proteome</keyword>
<reference evidence="1" key="2">
    <citation type="submission" date="2007-10" db="EMBL/GenBank/DDBJ databases">
        <authorList>
            <person name="Myers G.S."/>
        </authorList>
    </citation>
    <scope>NUCLEOTIDE SEQUENCE [LARGE SCALE GENOMIC DNA]</scope>
</reference>
<dbReference type="AlphaFoldDB" id="A8PMJ7"/>
<accession>A8PMJ7</accession>
<sequence>MDLHRSEQPIETLYKKESDFISHILSDIILEKEGPAIFNKNLLIRLLTLKIVHPHKFKEIRGGHSNTTYHYIDEKLVLRIPKAYKPLYPKLLIEIKNLVQAHLLNLTSLKMVAYYSKYNLLVTELIPSYQSFSAIDFKSPSKLISLAHLVKKLHYSQCNFKRNTETAISFIDDSSRYFQTVKSIFNKKDYKILKKLTGIQNFLKKSNTLKFPSHGDLHHFNIIETNGTMQLIDWELSSQEDPAYDISRLFCVTEFSYEQRQFFLSIYKNAYNIIVSEYDIKKLINRIFLHESLNYFSIIIQSRYMMSFFPVDKQKFLIETIQNFSVKDKLICY</sequence>
<dbReference type="RefSeq" id="WP_006034905.1">
    <property type="nucleotide sequence ID" value="NZ_AAQJ02000001.1"/>
</dbReference>
<dbReference type="Gene3D" id="3.90.1200.10">
    <property type="match status" value="1"/>
</dbReference>
<gene>
    <name evidence="1" type="ORF">RICGR_0749</name>
</gene>
<protein>
    <submittedName>
        <fullName evidence="1">Choline/ethanolamine kinase family</fullName>
    </submittedName>
</protein>
<evidence type="ECO:0000313" key="1">
    <source>
        <dbReference type="EMBL" id="EDP45917.1"/>
    </source>
</evidence>
<dbReference type="InterPro" id="IPR011009">
    <property type="entry name" value="Kinase-like_dom_sf"/>
</dbReference>
<evidence type="ECO:0000313" key="2">
    <source>
        <dbReference type="Proteomes" id="UP000054075"/>
    </source>
</evidence>
<keyword evidence="1" id="KW-0808">Transferase</keyword>
<dbReference type="GO" id="GO:0005737">
    <property type="term" value="C:cytoplasm"/>
    <property type="evidence" value="ECO:0007669"/>
    <property type="project" value="TreeGrafter"/>
</dbReference>
<name>A8PMJ7_9COXI</name>
<comment type="caution">
    <text evidence="1">The sequence shown here is derived from an EMBL/GenBank/DDBJ whole genome shotgun (WGS) entry which is preliminary data.</text>
</comment>